<name>A0ABS3WJV8_9BACL</name>
<proteinExistence type="inferred from homology"/>
<protein>
    <submittedName>
        <fullName evidence="3">Universal stress protein</fullName>
    </submittedName>
</protein>
<evidence type="ECO:0000259" key="2">
    <source>
        <dbReference type="Pfam" id="PF00582"/>
    </source>
</evidence>
<reference evidence="3 4" key="1">
    <citation type="submission" date="2021-03" db="EMBL/GenBank/DDBJ databases">
        <title>Paenibacillus artemisicola MWE-103 whole genome sequence.</title>
        <authorList>
            <person name="Ham Y.J."/>
        </authorList>
    </citation>
    <scope>NUCLEOTIDE SEQUENCE [LARGE SCALE GENOMIC DNA]</scope>
    <source>
        <strain evidence="3 4">MWE-103</strain>
    </source>
</reference>
<dbReference type="Gene3D" id="3.40.50.620">
    <property type="entry name" value="HUPs"/>
    <property type="match status" value="1"/>
</dbReference>
<dbReference type="PANTHER" id="PTHR31964:SF113">
    <property type="entry name" value="USPA DOMAIN-CONTAINING PROTEIN"/>
    <property type="match status" value="1"/>
</dbReference>
<feature type="domain" description="UspA" evidence="2">
    <location>
        <begin position="3"/>
        <end position="143"/>
    </location>
</feature>
<dbReference type="InterPro" id="IPR006016">
    <property type="entry name" value="UspA"/>
</dbReference>
<dbReference type="Pfam" id="PF00582">
    <property type="entry name" value="Usp"/>
    <property type="match status" value="1"/>
</dbReference>
<comment type="caution">
    <text evidence="3">The sequence shown here is derived from an EMBL/GenBank/DDBJ whole genome shotgun (WGS) entry which is preliminary data.</text>
</comment>
<sequence length="143" mass="15622">MSFHNILVAYDGGMPSVKALDKAMDMVRHYPESKLTVLYVYSVAAVAVADSVVAVPASIQREQFLEAQEQLKQAEAQIASIPNATSVLLEGSPGETIVRYAKQHDNDLIIVGNRGFGPLREFVMGSVSHYVLQHTDVPLLVIK</sequence>
<evidence type="ECO:0000313" key="3">
    <source>
        <dbReference type="EMBL" id="MBO7748575.1"/>
    </source>
</evidence>
<keyword evidence="4" id="KW-1185">Reference proteome</keyword>
<organism evidence="3 4">
    <name type="scientific">Paenibacillus artemisiicola</name>
    <dbReference type="NCBI Taxonomy" id="1172618"/>
    <lineage>
        <taxon>Bacteria</taxon>
        <taxon>Bacillati</taxon>
        <taxon>Bacillota</taxon>
        <taxon>Bacilli</taxon>
        <taxon>Bacillales</taxon>
        <taxon>Paenibacillaceae</taxon>
        <taxon>Paenibacillus</taxon>
    </lineage>
</organism>
<dbReference type="PRINTS" id="PR01438">
    <property type="entry name" value="UNVRSLSTRESS"/>
</dbReference>
<dbReference type="Proteomes" id="UP000670947">
    <property type="component" value="Unassembled WGS sequence"/>
</dbReference>
<dbReference type="InterPro" id="IPR006015">
    <property type="entry name" value="Universal_stress_UspA"/>
</dbReference>
<evidence type="ECO:0000256" key="1">
    <source>
        <dbReference type="ARBA" id="ARBA00008791"/>
    </source>
</evidence>
<dbReference type="InterPro" id="IPR014729">
    <property type="entry name" value="Rossmann-like_a/b/a_fold"/>
</dbReference>
<comment type="similarity">
    <text evidence="1">Belongs to the universal stress protein A family.</text>
</comment>
<evidence type="ECO:0000313" key="4">
    <source>
        <dbReference type="Proteomes" id="UP000670947"/>
    </source>
</evidence>
<dbReference type="EMBL" id="JAGGDJ010000063">
    <property type="protein sequence ID" value="MBO7748575.1"/>
    <property type="molecule type" value="Genomic_DNA"/>
</dbReference>
<accession>A0ABS3WJV8</accession>
<dbReference type="CDD" id="cd00293">
    <property type="entry name" value="USP-like"/>
    <property type="match status" value="1"/>
</dbReference>
<dbReference type="SUPFAM" id="SSF52402">
    <property type="entry name" value="Adenine nucleotide alpha hydrolases-like"/>
    <property type="match status" value="1"/>
</dbReference>
<dbReference type="PANTHER" id="PTHR31964">
    <property type="entry name" value="ADENINE NUCLEOTIDE ALPHA HYDROLASES-LIKE SUPERFAMILY PROTEIN"/>
    <property type="match status" value="1"/>
</dbReference>
<dbReference type="RefSeq" id="WP_090647172.1">
    <property type="nucleotide sequence ID" value="NZ_JAGGDJ010000063.1"/>
</dbReference>
<gene>
    <name evidence="3" type="ORF">I8J29_30805</name>
</gene>